<dbReference type="OrthoDB" id="8225825at2"/>
<dbReference type="PANTHER" id="PTHR39428">
    <property type="entry name" value="F420H(2)-DEPENDENT QUINONE REDUCTASE RV1261C"/>
    <property type="match status" value="1"/>
</dbReference>
<accession>A0A5A7S7H6</accession>
<dbReference type="Gene3D" id="2.30.110.10">
    <property type="entry name" value="Electron Transport, Fmn-binding Protein, Chain A"/>
    <property type="match status" value="1"/>
</dbReference>
<dbReference type="AlphaFoldDB" id="A0A5A7S7H6"/>
<reference evidence="3 4" key="1">
    <citation type="submission" date="2019-07" db="EMBL/GenBank/DDBJ databases">
        <title>Rhodococcus cavernicolus sp. nov., isolated from a cave.</title>
        <authorList>
            <person name="Lee S.D."/>
        </authorList>
    </citation>
    <scope>NUCLEOTIDE SEQUENCE [LARGE SCALE GENOMIC DNA]</scope>
    <source>
        <strain evidence="3 4">C1-24</strain>
    </source>
</reference>
<name>A0A5A7S7H6_9NOCA</name>
<dbReference type="GO" id="GO:0005886">
    <property type="term" value="C:plasma membrane"/>
    <property type="evidence" value="ECO:0007669"/>
    <property type="project" value="TreeGrafter"/>
</dbReference>
<sequence length="169" mass="18201">MSEQAFPDVRWGSDSGFLNKAAIAFASTPVGSWVIKTATPLDRKLLVKTDGKYTILGPIGAPVILLTTKGRKSGEPRTTPLLCVHEGDKIYVVGSNFGQAHHPAWTANLLADSNASVAIGGKAIPVVATPVIGTEQTRVYKEFIDMAGAYEAYKGRTDRDLRVFALTRR</sequence>
<dbReference type="EMBL" id="VLNY01000006">
    <property type="protein sequence ID" value="KAA0022110.1"/>
    <property type="molecule type" value="Genomic_DNA"/>
</dbReference>
<dbReference type="GO" id="GO:0016491">
    <property type="term" value="F:oxidoreductase activity"/>
    <property type="evidence" value="ECO:0007669"/>
    <property type="project" value="InterPro"/>
</dbReference>
<comment type="similarity">
    <text evidence="1">Belongs to the F420H(2)-dependent quinone reductase family.</text>
</comment>
<evidence type="ECO:0000313" key="3">
    <source>
        <dbReference type="EMBL" id="KAA0022110.1"/>
    </source>
</evidence>
<protein>
    <submittedName>
        <fullName evidence="3">Nitroreductase family deazaflavin-dependent oxidoreductase</fullName>
    </submittedName>
</protein>
<comment type="caution">
    <text evidence="3">The sequence shown here is derived from an EMBL/GenBank/DDBJ whole genome shotgun (WGS) entry which is preliminary data.</text>
</comment>
<gene>
    <name evidence="3" type="ORF">FOY51_13970</name>
</gene>
<evidence type="ECO:0000256" key="2">
    <source>
        <dbReference type="ARBA" id="ARBA00049106"/>
    </source>
</evidence>
<proteinExistence type="inferred from homology"/>
<dbReference type="Pfam" id="PF04075">
    <property type="entry name" value="F420H2_quin_red"/>
    <property type="match status" value="1"/>
</dbReference>
<keyword evidence="4" id="KW-1185">Reference proteome</keyword>
<comment type="catalytic activity">
    <reaction evidence="2">
        <text>oxidized coenzyme F420-(gamma-L-Glu)(n) + a quinol + H(+) = reduced coenzyme F420-(gamma-L-Glu)(n) + a quinone</text>
        <dbReference type="Rhea" id="RHEA:39663"/>
        <dbReference type="Rhea" id="RHEA-COMP:12939"/>
        <dbReference type="Rhea" id="RHEA-COMP:14378"/>
        <dbReference type="ChEBI" id="CHEBI:15378"/>
        <dbReference type="ChEBI" id="CHEBI:24646"/>
        <dbReference type="ChEBI" id="CHEBI:132124"/>
        <dbReference type="ChEBI" id="CHEBI:133980"/>
        <dbReference type="ChEBI" id="CHEBI:139511"/>
    </reaction>
</comment>
<organism evidence="3 4">
    <name type="scientific">Antrihabitans cavernicola</name>
    <dbReference type="NCBI Taxonomy" id="2495913"/>
    <lineage>
        <taxon>Bacteria</taxon>
        <taxon>Bacillati</taxon>
        <taxon>Actinomycetota</taxon>
        <taxon>Actinomycetes</taxon>
        <taxon>Mycobacteriales</taxon>
        <taxon>Nocardiaceae</taxon>
        <taxon>Antrihabitans</taxon>
    </lineage>
</organism>
<dbReference type="PANTHER" id="PTHR39428:SF1">
    <property type="entry name" value="F420H(2)-DEPENDENT QUINONE REDUCTASE RV1261C"/>
    <property type="match status" value="1"/>
</dbReference>
<dbReference type="RefSeq" id="WP_149430871.1">
    <property type="nucleotide sequence ID" value="NZ_VLNY01000006.1"/>
</dbReference>
<dbReference type="Proteomes" id="UP000322244">
    <property type="component" value="Unassembled WGS sequence"/>
</dbReference>
<dbReference type="NCBIfam" id="TIGR00026">
    <property type="entry name" value="hi_GC_TIGR00026"/>
    <property type="match status" value="1"/>
</dbReference>
<dbReference type="InterPro" id="IPR004378">
    <property type="entry name" value="F420H2_quin_Rdtase"/>
</dbReference>
<dbReference type="GO" id="GO:0070967">
    <property type="term" value="F:coenzyme F420 binding"/>
    <property type="evidence" value="ECO:0007669"/>
    <property type="project" value="TreeGrafter"/>
</dbReference>
<dbReference type="InterPro" id="IPR012349">
    <property type="entry name" value="Split_barrel_FMN-bd"/>
</dbReference>
<evidence type="ECO:0000256" key="1">
    <source>
        <dbReference type="ARBA" id="ARBA00008710"/>
    </source>
</evidence>
<evidence type="ECO:0000313" key="4">
    <source>
        <dbReference type="Proteomes" id="UP000322244"/>
    </source>
</evidence>